<dbReference type="EMBL" id="CP058560">
    <property type="protein sequence ID" value="QUH22585.1"/>
    <property type="molecule type" value="Genomic_DNA"/>
</dbReference>
<dbReference type="SUPFAM" id="SSF55874">
    <property type="entry name" value="ATPase domain of HSP90 chaperone/DNA topoisomerase II/histidine kinase"/>
    <property type="match status" value="1"/>
</dbReference>
<dbReference type="Proteomes" id="UP000681041">
    <property type="component" value="Chromosome"/>
</dbReference>
<dbReference type="Gene3D" id="3.30.450.20">
    <property type="entry name" value="PAS domain"/>
    <property type="match status" value="4"/>
</dbReference>
<keyword evidence="3" id="KW-0547">Nucleotide-binding</keyword>
<dbReference type="SMART" id="SM00091">
    <property type="entry name" value="PAS"/>
    <property type="match status" value="4"/>
</dbReference>
<keyword evidence="6" id="KW-0902">Two-component regulatory system</keyword>
<dbReference type="Pfam" id="PF13188">
    <property type="entry name" value="PAS_8"/>
    <property type="match status" value="1"/>
</dbReference>
<dbReference type="PROSITE" id="PS50109">
    <property type="entry name" value="HIS_KIN"/>
    <property type="match status" value="1"/>
</dbReference>
<dbReference type="NCBIfam" id="TIGR00229">
    <property type="entry name" value="sensory_box"/>
    <property type="match status" value="2"/>
</dbReference>
<evidence type="ECO:0000256" key="5">
    <source>
        <dbReference type="ARBA" id="ARBA00022840"/>
    </source>
</evidence>
<dbReference type="PANTHER" id="PTHR43065">
    <property type="entry name" value="SENSOR HISTIDINE KINASE"/>
    <property type="match status" value="1"/>
</dbReference>
<gene>
    <name evidence="10" type="ORF">HYG87_01780</name>
</gene>
<reference evidence="10" key="1">
    <citation type="submission" date="2020-07" db="EMBL/GenBank/DDBJ databases">
        <title>Methanobacterium. sp. MethCan genome.</title>
        <authorList>
            <person name="Postec A."/>
            <person name="Quemeneur M."/>
        </authorList>
    </citation>
    <scope>NUCLEOTIDE SEQUENCE</scope>
    <source>
        <strain evidence="10">MethCAN</strain>
    </source>
</reference>
<keyword evidence="1" id="KW-0597">Phosphoprotein</keyword>
<proteinExistence type="predicted"/>
<dbReference type="OrthoDB" id="8127at2157"/>
<dbReference type="RefSeq" id="WP_211533529.1">
    <property type="nucleotide sequence ID" value="NZ_CP058560.1"/>
</dbReference>
<evidence type="ECO:0000256" key="4">
    <source>
        <dbReference type="ARBA" id="ARBA00022777"/>
    </source>
</evidence>
<dbReference type="Gene3D" id="3.30.565.10">
    <property type="entry name" value="Histidine kinase-like ATPase, C-terminal domain"/>
    <property type="match status" value="1"/>
</dbReference>
<protein>
    <submittedName>
        <fullName evidence="10">PAS domain S-box protein</fullName>
    </submittedName>
</protein>
<organism evidence="10 11">
    <name type="scientific">Methanobacterium alkalithermotolerans</name>
    <dbReference type="NCBI Taxonomy" id="2731220"/>
    <lineage>
        <taxon>Archaea</taxon>
        <taxon>Methanobacteriati</taxon>
        <taxon>Methanobacteriota</taxon>
        <taxon>Methanomada group</taxon>
        <taxon>Methanobacteria</taxon>
        <taxon>Methanobacteriales</taxon>
        <taxon>Methanobacteriaceae</taxon>
        <taxon>Methanobacterium</taxon>
    </lineage>
</organism>
<dbReference type="InterPro" id="IPR000014">
    <property type="entry name" value="PAS"/>
</dbReference>
<dbReference type="SMART" id="SM00086">
    <property type="entry name" value="PAC"/>
    <property type="match status" value="2"/>
</dbReference>
<feature type="domain" description="PAC" evidence="9">
    <location>
        <begin position="336"/>
        <end position="388"/>
    </location>
</feature>
<dbReference type="GO" id="GO:0006355">
    <property type="term" value="P:regulation of DNA-templated transcription"/>
    <property type="evidence" value="ECO:0007669"/>
    <property type="project" value="InterPro"/>
</dbReference>
<accession>A0A8T8K520</accession>
<dbReference type="InterPro" id="IPR011495">
    <property type="entry name" value="Sig_transdc_His_kin_sub2_dim/P"/>
</dbReference>
<dbReference type="InterPro" id="IPR001610">
    <property type="entry name" value="PAC"/>
</dbReference>
<feature type="domain" description="PAC" evidence="9">
    <location>
        <begin position="92"/>
        <end position="146"/>
    </location>
</feature>
<keyword evidence="11" id="KW-1185">Reference proteome</keyword>
<name>A0A8T8K520_9EURY</name>
<keyword evidence="4" id="KW-0418">Kinase</keyword>
<dbReference type="InterPro" id="IPR036890">
    <property type="entry name" value="HATPase_C_sf"/>
</dbReference>
<dbReference type="InterPro" id="IPR000700">
    <property type="entry name" value="PAS-assoc_C"/>
</dbReference>
<keyword evidence="5" id="KW-0067">ATP-binding</keyword>
<dbReference type="Pfam" id="PF00989">
    <property type="entry name" value="PAS"/>
    <property type="match status" value="1"/>
</dbReference>
<evidence type="ECO:0000256" key="3">
    <source>
        <dbReference type="ARBA" id="ARBA00022741"/>
    </source>
</evidence>
<dbReference type="InterPro" id="IPR013767">
    <property type="entry name" value="PAS_fold"/>
</dbReference>
<dbReference type="GO" id="GO:0005524">
    <property type="term" value="F:ATP binding"/>
    <property type="evidence" value="ECO:0007669"/>
    <property type="project" value="UniProtKB-KW"/>
</dbReference>
<dbReference type="SMART" id="SM00387">
    <property type="entry name" value="HATPase_c"/>
    <property type="match status" value="1"/>
</dbReference>
<dbReference type="KEGG" id="meme:HYG87_01780"/>
<feature type="domain" description="PAS" evidence="8">
    <location>
        <begin position="147"/>
        <end position="183"/>
    </location>
</feature>
<dbReference type="GO" id="GO:0016301">
    <property type="term" value="F:kinase activity"/>
    <property type="evidence" value="ECO:0007669"/>
    <property type="project" value="UniProtKB-KW"/>
</dbReference>
<dbReference type="PROSITE" id="PS50113">
    <property type="entry name" value="PAC"/>
    <property type="match status" value="2"/>
</dbReference>
<evidence type="ECO:0000313" key="11">
    <source>
        <dbReference type="Proteomes" id="UP000681041"/>
    </source>
</evidence>
<dbReference type="PROSITE" id="PS50112">
    <property type="entry name" value="PAS"/>
    <property type="match status" value="3"/>
</dbReference>
<dbReference type="GO" id="GO:0000160">
    <property type="term" value="P:phosphorelay signal transduction system"/>
    <property type="evidence" value="ECO:0007669"/>
    <property type="project" value="UniProtKB-KW"/>
</dbReference>
<feature type="domain" description="PAS" evidence="8">
    <location>
        <begin position="264"/>
        <end position="318"/>
    </location>
</feature>
<evidence type="ECO:0000313" key="10">
    <source>
        <dbReference type="EMBL" id="QUH22585.1"/>
    </source>
</evidence>
<dbReference type="SUPFAM" id="SSF55785">
    <property type="entry name" value="PYP-like sensor domain (PAS domain)"/>
    <property type="match status" value="4"/>
</dbReference>
<evidence type="ECO:0000259" key="9">
    <source>
        <dbReference type="PROSITE" id="PS50113"/>
    </source>
</evidence>
<evidence type="ECO:0000256" key="2">
    <source>
        <dbReference type="ARBA" id="ARBA00022679"/>
    </source>
</evidence>
<evidence type="ECO:0000256" key="1">
    <source>
        <dbReference type="ARBA" id="ARBA00022553"/>
    </source>
</evidence>
<dbReference type="Pfam" id="PF08448">
    <property type="entry name" value="PAS_4"/>
    <property type="match status" value="1"/>
</dbReference>
<dbReference type="InterPro" id="IPR005467">
    <property type="entry name" value="His_kinase_dom"/>
</dbReference>
<evidence type="ECO:0000256" key="6">
    <source>
        <dbReference type="ARBA" id="ARBA00023012"/>
    </source>
</evidence>
<dbReference type="InterPro" id="IPR003594">
    <property type="entry name" value="HATPase_dom"/>
</dbReference>
<dbReference type="InterPro" id="IPR013656">
    <property type="entry name" value="PAS_4"/>
</dbReference>
<dbReference type="InterPro" id="IPR035965">
    <property type="entry name" value="PAS-like_dom_sf"/>
</dbReference>
<feature type="domain" description="Histidine kinase" evidence="7">
    <location>
        <begin position="528"/>
        <end position="719"/>
    </location>
</feature>
<dbReference type="Pfam" id="PF02518">
    <property type="entry name" value="HATPase_c"/>
    <property type="match status" value="1"/>
</dbReference>
<evidence type="ECO:0000259" key="8">
    <source>
        <dbReference type="PROSITE" id="PS50112"/>
    </source>
</evidence>
<sequence length="724" mass="83536">MSSLNHVYKEEYKNDLKSQFEIIKSIMDNINTPVFSLDTHYHYTSFNKAHQLMMKSIYGVDIELGKSILKYQSVNEDRLKAKINLDRALNGEKVTVTAYSGKEELSRLFFEVEHQPLYDKKGKIKGVSVFARDITSQKQAENAILKERNKLKSLLDSLPDGICILSDDYQVLYTNPALEREFGEVNGKKCHEYIFGKREACSWCRNTEIFAGEFQEHRLKSPVNGKTYELFEAPIKTFPKIKSKLLKLHDITPEIKTQKKQQQSQDKYRLLIENLQEGIWEIDKNADTIFVNDKMATMLGYSPEEMMGKNLFDFMDESVIPFAEKNLKKRKKGLKERHDFEFMKKDGEKIYTTLITTPLQDVDGNYQGAIAAVIDISDLKDAQNALEASEGFLRGLFENMPSGMAVYEVKNQGKKGQDYLIKEFNKTSQRMEGKSREEVIGKSLYDLRPNIDEYGLIGVFKKVWGSGEAVYFPEKIYVDENYSNWYENYVFKAPTGEVVAIYNDVTEKKRAELEIKKSLKEKEILLSEIHHRVKNNLQIIVSLLHLQEIHEEDLRLIRILRETQGRVRTMALVHNTLYQSNIITNINFQNYAQQLLEGILSSFDKSRCIKTNFEIDDIPINLETAIPLGLIINELVTNSIKYAFFKDEGTISIKLEPLDNQFQLSVGDDGVGIKKDIDITNTRTLGLQLVNSLVNQLDGEIELDRSRGTCFKIKFKILDYKKRI</sequence>
<dbReference type="Pfam" id="PF07568">
    <property type="entry name" value="HisKA_2"/>
    <property type="match status" value="1"/>
</dbReference>
<dbReference type="AlphaFoldDB" id="A0A8T8K520"/>
<dbReference type="GeneID" id="64819454"/>
<feature type="domain" description="PAS" evidence="8">
    <location>
        <begin position="389"/>
        <end position="447"/>
    </location>
</feature>
<evidence type="ECO:0000259" key="7">
    <source>
        <dbReference type="PROSITE" id="PS50109"/>
    </source>
</evidence>
<dbReference type="CDD" id="cd00130">
    <property type="entry name" value="PAS"/>
    <property type="match status" value="1"/>
</dbReference>
<dbReference type="PANTHER" id="PTHR43065:SF23">
    <property type="entry name" value="SENSOR HISTIDINE KINASE PDTAS"/>
    <property type="match status" value="1"/>
</dbReference>
<keyword evidence="2" id="KW-0808">Transferase</keyword>